<reference evidence="3" key="1">
    <citation type="journal article" date="2013" name="Stand. Genomic Sci.">
        <title>Genome sequence of the thermophilic fresh-water bacterium Spirochaeta caldaria type strain (H1(T)), reclassification of Spirochaeta caldaria, Spirochaeta stenostrepta, and Spirochaeta zuelzerae in the genus Treponema as Treponema caldaria comb. nov., Treponema stenostrepta comb. nov., and Treponema zuelzerae comb. nov., and emendation of the genus Treponema.</title>
        <authorList>
            <person name="Abt B."/>
            <person name="Goker M."/>
            <person name="Scheuner C."/>
            <person name="Han C."/>
            <person name="Lu M."/>
            <person name="Misra M."/>
            <person name="Lapidus A."/>
            <person name="Nolan M."/>
            <person name="Lucas S."/>
            <person name="Hammon N."/>
            <person name="Deshpande S."/>
            <person name="Cheng J.F."/>
            <person name="Tapia R."/>
            <person name="Goodwin L.A."/>
            <person name="Pitluck S."/>
            <person name="Liolios K."/>
            <person name="Pagani I."/>
            <person name="Ivanova N."/>
            <person name="Mavromatis K."/>
            <person name="Mikhailova N."/>
            <person name="Huntemann M."/>
            <person name="Pati A."/>
            <person name="Chen A."/>
            <person name="Palaniappan K."/>
            <person name="Land M."/>
            <person name="Hauser L."/>
            <person name="Jeffries C.D."/>
            <person name="Rohde M."/>
            <person name="Spring S."/>
            <person name="Gronow S."/>
            <person name="Detter J.C."/>
            <person name="Bristow J."/>
            <person name="Eisen J.A."/>
            <person name="Markowitz V."/>
            <person name="Hugenholtz P."/>
            <person name="Kyrpides N.C."/>
            <person name="Woyke T."/>
            <person name="Klenk H.P."/>
        </authorList>
    </citation>
    <scope>NUCLEOTIDE SEQUENCE</scope>
    <source>
        <strain evidence="3">ATCC 51460 / DSM 7334 / H1</strain>
    </source>
</reference>
<dbReference type="STRING" id="744872.Spica_2067"/>
<dbReference type="InterPro" id="IPR015943">
    <property type="entry name" value="WD40/YVTN_repeat-like_dom_sf"/>
</dbReference>
<evidence type="ECO:0000313" key="3">
    <source>
        <dbReference type="Proteomes" id="UP000000503"/>
    </source>
</evidence>
<sequence length="726" mass="82182">MRKFLVLFGFISVLSLEAQTGLKGTIIREAGPYQSLLLGTTGGLYRLSENNAPVLLWSGGLIKKILSSPQGYYLLTDRGIWFSRDLTNWEERNQGLPIKVLKEIVQGKKQFIQQIQDLKDLEYNLSDPTMLVTATKDGVFLSRDGGISWKNLGMPPAKTNGLKAVAVADLNGPVVFATHGIYGVYALALKSTEPAGGNSGSAKTPGTQKWIPLNQGLELHETTENPDEVADILADTSSGRTRIFALQTFRERLYELNWETKSFNLLYKGGDDFKAQDGLLRLNNSLLYIQQGNLARFSLPDTANTDSESAKAIPTTDQMMAALRKAEALIPERLMTAAFIPSSIWKSSGAVPVSLSELWLLQEPFGQNNGKPFLKTALNREGLYLPVNHALDQKALNRYVQILDSKKLNMVVIDMKDDYGRLRFAPQNPEITAKGRVFNPINLEQFVSTMKAHGAYLVARVVVFKDPELYKKEGGKYAVWDSVLNSPWQGYYENADGTRTDYDEKWVDPYSEEVWAYIANISQELHQRGFDEIQFDYIRFPTDGLNLSQARFRWRDAGMDMESAILSFLRYVRSHVDAPISIDIYGANGWYRTGARTGQEVEVLSRYVDVICPMYYPSHFEQTFLANNPPELRPYRIYYLGTLRAMTIARNQVIIRPYMQAFYMNVAYDRKYYNNDYVLRQLLGVQNAGNFGYTYWNNLGRYDEIPLPETRLTAGPALLFKSVKID</sequence>
<dbReference type="RefSeq" id="WP_013969483.1">
    <property type="nucleotide sequence ID" value="NC_015732.1"/>
</dbReference>
<dbReference type="EMBL" id="CP002868">
    <property type="protein sequence ID" value="AEJ20194.1"/>
    <property type="molecule type" value="Genomic_DNA"/>
</dbReference>
<dbReference type="Pfam" id="PF13200">
    <property type="entry name" value="DUF4015"/>
    <property type="match status" value="1"/>
</dbReference>
<evidence type="ECO:0000259" key="1">
    <source>
        <dbReference type="Pfam" id="PF13200"/>
    </source>
</evidence>
<protein>
    <recommendedName>
        <fullName evidence="1">DUF4015 domain-containing protein</fullName>
    </recommendedName>
</protein>
<feature type="domain" description="DUF4015" evidence="1">
    <location>
        <begin position="382"/>
        <end position="702"/>
    </location>
</feature>
<accession>F8EZH1</accession>
<gene>
    <name evidence="2" type="ordered locus">Spica_2067</name>
</gene>
<dbReference type="Proteomes" id="UP000000503">
    <property type="component" value="Chromosome"/>
</dbReference>
<organism evidence="2 3">
    <name type="scientific">Gracilinema caldarium (strain ATCC 51460 / DSM 7334 / H1)</name>
    <name type="common">Treponema caldarium</name>
    <dbReference type="NCBI Taxonomy" id="744872"/>
    <lineage>
        <taxon>Bacteria</taxon>
        <taxon>Pseudomonadati</taxon>
        <taxon>Spirochaetota</taxon>
        <taxon>Spirochaetia</taxon>
        <taxon>Spirochaetales</taxon>
        <taxon>Breznakiellaceae</taxon>
        <taxon>Gracilinema</taxon>
    </lineage>
</organism>
<dbReference type="AlphaFoldDB" id="F8EZH1"/>
<dbReference type="KEGG" id="scd:Spica_2067"/>
<evidence type="ECO:0000313" key="2">
    <source>
        <dbReference type="EMBL" id="AEJ20194.1"/>
    </source>
</evidence>
<keyword evidence="3" id="KW-1185">Reference proteome</keyword>
<dbReference type="Gene3D" id="3.20.20.80">
    <property type="entry name" value="Glycosidases"/>
    <property type="match status" value="1"/>
</dbReference>
<dbReference type="Gene3D" id="2.130.10.10">
    <property type="entry name" value="YVTN repeat-like/Quinoprotein amine dehydrogenase"/>
    <property type="match status" value="1"/>
</dbReference>
<proteinExistence type="predicted"/>
<dbReference type="SUPFAM" id="SSF51445">
    <property type="entry name" value="(Trans)glycosidases"/>
    <property type="match status" value="1"/>
</dbReference>
<dbReference type="SUPFAM" id="SSF110296">
    <property type="entry name" value="Oligoxyloglucan reducing end-specific cellobiohydrolase"/>
    <property type="match status" value="1"/>
</dbReference>
<dbReference type="InterPro" id="IPR017853">
    <property type="entry name" value="GH"/>
</dbReference>
<dbReference type="eggNOG" id="COG1306">
    <property type="taxonomic scope" value="Bacteria"/>
</dbReference>
<name>F8EZH1_GRAC1</name>
<dbReference type="InterPro" id="IPR025275">
    <property type="entry name" value="DUF4015"/>
</dbReference>
<dbReference type="HOGENOM" id="CLU_351226_0_0_12"/>